<dbReference type="GO" id="GO:0046872">
    <property type="term" value="F:metal ion binding"/>
    <property type="evidence" value="ECO:0007669"/>
    <property type="project" value="UniProtKB-KW"/>
</dbReference>
<sequence length="386" mass="42747">MTLLNKEDLIHIRRHLHEYPELAMHEFKTHDYLLETIQSMNQDHLEVREIPELPTALLVYVAGANPQRTIGYRTDIDALPVTEQTGLPFSSKISGIMHACGHDIHMTVALGVLSWFSEHQPSDNLIFFFQPAEESENGGKVAYELGVFEGKWRPDEFYGLHDNPGLPAGAIGCRMGTLFAGTTEVNVDLIGKSGHAAYPQNANDMVVAAAEFIDQVQTIVSRSVNPIEGGVITFGKLEAGTIRNVIAGNARIEGTIRGLTQKMIEHIVGRLKMVANGVATSYGAEVNIDFNQGGYLPVENNDDLTKRFIDFAKQDPDTQFVETEPAMTGEDFGYLLSKIPGTMFWLGVDDDSQLHSATFNPKESSIEKGVESITKFLEYRMKNETN</sequence>
<feature type="binding site" evidence="6">
    <location>
        <position position="355"/>
    </location>
    <ligand>
        <name>Mn(2+)</name>
        <dbReference type="ChEBI" id="CHEBI:29035"/>
        <label>2</label>
    </ligand>
</feature>
<dbReference type="PIRSF" id="PIRSF005962">
    <property type="entry name" value="Pept_M20D_amidohydro"/>
    <property type="match status" value="1"/>
</dbReference>
<evidence type="ECO:0000313" key="8">
    <source>
        <dbReference type="EMBL" id="KRM46015.1"/>
    </source>
</evidence>
<evidence type="ECO:0000259" key="7">
    <source>
        <dbReference type="Pfam" id="PF07687"/>
    </source>
</evidence>
<dbReference type="Gene3D" id="3.30.70.360">
    <property type="match status" value="1"/>
</dbReference>
<accession>A0A0R1YV20</accession>
<dbReference type="Gene3D" id="3.40.630.10">
    <property type="entry name" value="Zn peptidases"/>
    <property type="match status" value="1"/>
</dbReference>
<evidence type="ECO:0000313" key="9">
    <source>
        <dbReference type="Proteomes" id="UP000051957"/>
    </source>
</evidence>
<feature type="binding site" evidence="6">
    <location>
        <position position="100"/>
    </location>
    <ligand>
        <name>Mn(2+)</name>
        <dbReference type="ChEBI" id="CHEBI:29035"/>
        <label>2</label>
    </ligand>
</feature>
<gene>
    <name evidence="8" type="ORF">FC51_GL000594</name>
</gene>
<feature type="active site" evidence="5">
    <location>
        <position position="75"/>
    </location>
</feature>
<dbReference type="PANTHER" id="PTHR11014:SF98">
    <property type="entry name" value="N-ACETYLDIAMINOPIMELATE DEACETYLASE"/>
    <property type="match status" value="1"/>
</dbReference>
<organism evidence="8 9">
    <name type="scientific">Lentilactobacillus parabuchneri DSM 5707 = NBRC 107865</name>
    <dbReference type="NCBI Taxonomy" id="1423784"/>
    <lineage>
        <taxon>Bacteria</taxon>
        <taxon>Bacillati</taxon>
        <taxon>Bacillota</taxon>
        <taxon>Bacilli</taxon>
        <taxon>Lactobacillales</taxon>
        <taxon>Lactobacillaceae</taxon>
        <taxon>Lentilactobacillus</taxon>
    </lineage>
</organism>
<dbReference type="Proteomes" id="UP000051957">
    <property type="component" value="Unassembled WGS sequence"/>
</dbReference>
<dbReference type="EC" id="3.5.1.47" evidence="5"/>
<dbReference type="FunFam" id="3.30.70.360:FF:000001">
    <property type="entry name" value="N-acetyldiaminopimelate deacetylase"/>
    <property type="match status" value="1"/>
</dbReference>
<dbReference type="AlphaFoldDB" id="A0A0R1YV20"/>
<dbReference type="InterPro" id="IPR011650">
    <property type="entry name" value="Peptidase_M20_dimer"/>
</dbReference>
<proteinExistence type="inferred from homology"/>
<dbReference type="GO" id="GO:0009089">
    <property type="term" value="P:lysine biosynthetic process via diaminopimelate"/>
    <property type="evidence" value="ECO:0007669"/>
    <property type="project" value="UniProtKB-UniRule"/>
</dbReference>
<protein>
    <recommendedName>
        <fullName evidence="5">N-acetyldiaminopimelate deacetylase</fullName>
        <ecNumber evidence="5">3.5.1.47</ecNumber>
    </recommendedName>
</protein>
<dbReference type="GeneID" id="69803171"/>
<dbReference type="InterPro" id="IPR002933">
    <property type="entry name" value="Peptidase_M20"/>
</dbReference>
<keyword evidence="6" id="KW-0479">Metal-binding</keyword>
<feature type="binding site" evidence="6">
    <location>
        <position position="161"/>
    </location>
    <ligand>
        <name>Mn(2+)</name>
        <dbReference type="ChEBI" id="CHEBI:29035"/>
        <label>2</label>
    </ligand>
</feature>
<evidence type="ECO:0000256" key="3">
    <source>
        <dbReference type="ARBA" id="ARBA00022915"/>
    </source>
</evidence>
<dbReference type="Pfam" id="PF01546">
    <property type="entry name" value="Peptidase_M20"/>
    <property type="match status" value="1"/>
</dbReference>
<evidence type="ECO:0000256" key="1">
    <source>
        <dbReference type="ARBA" id="ARBA00022605"/>
    </source>
</evidence>
<dbReference type="GO" id="GO:0050118">
    <property type="term" value="F:N-acetyldiaminopimelate deacetylase activity"/>
    <property type="evidence" value="ECO:0007669"/>
    <property type="project" value="UniProtKB-UniRule"/>
</dbReference>
<evidence type="ECO:0000256" key="2">
    <source>
        <dbReference type="ARBA" id="ARBA00022801"/>
    </source>
</evidence>
<evidence type="ECO:0000256" key="5">
    <source>
        <dbReference type="HAMAP-Rule" id="MF_01692"/>
    </source>
</evidence>
<comment type="function">
    <text evidence="5">Catalyzes the conversion of N-acetyl-diaminopimelate to diaminopimelate and acetate.</text>
</comment>
<dbReference type="SUPFAM" id="SSF53187">
    <property type="entry name" value="Zn-dependent exopeptidases"/>
    <property type="match status" value="1"/>
</dbReference>
<reference evidence="8 9" key="1">
    <citation type="journal article" date="2015" name="Genome Announc.">
        <title>Expanding the biotechnology potential of lactobacilli through comparative genomics of 213 strains and associated genera.</title>
        <authorList>
            <person name="Sun Z."/>
            <person name="Harris H.M."/>
            <person name="McCann A."/>
            <person name="Guo C."/>
            <person name="Argimon S."/>
            <person name="Zhang W."/>
            <person name="Yang X."/>
            <person name="Jeffery I.B."/>
            <person name="Cooney J.C."/>
            <person name="Kagawa T.F."/>
            <person name="Liu W."/>
            <person name="Song Y."/>
            <person name="Salvetti E."/>
            <person name="Wrobel A."/>
            <person name="Rasinkangas P."/>
            <person name="Parkhill J."/>
            <person name="Rea M.C."/>
            <person name="O'Sullivan O."/>
            <person name="Ritari J."/>
            <person name="Douillard F.P."/>
            <person name="Paul Ross R."/>
            <person name="Yang R."/>
            <person name="Briner A.E."/>
            <person name="Felis G.E."/>
            <person name="de Vos W.M."/>
            <person name="Barrangou R."/>
            <person name="Klaenhammer T.R."/>
            <person name="Caufield P.W."/>
            <person name="Cui Y."/>
            <person name="Zhang H."/>
            <person name="O'Toole P.W."/>
        </authorList>
    </citation>
    <scope>NUCLEOTIDE SEQUENCE [LARGE SCALE GENOMIC DNA]</scope>
    <source>
        <strain evidence="8 9">DSM 5707</strain>
    </source>
</reference>
<keyword evidence="4 5" id="KW-0457">Lysine biosynthesis</keyword>
<dbReference type="Pfam" id="PF07687">
    <property type="entry name" value="M20_dimer"/>
    <property type="match status" value="1"/>
</dbReference>
<dbReference type="PATRIC" id="fig|1423784.4.peg.590"/>
<feature type="binding site" evidence="6">
    <location>
        <position position="134"/>
    </location>
    <ligand>
        <name>Mn(2+)</name>
        <dbReference type="ChEBI" id="CHEBI:29035"/>
        <label>2</label>
    </ligand>
</feature>
<comment type="caution">
    <text evidence="8">The sequence shown here is derived from an EMBL/GenBank/DDBJ whole genome shotgun (WGS) entry which is preliminary data.</text>
</comment>
<dbReference type="EMBL" id="AZGK01000011">
    <property type="protein sequence ID" value="KRM46015.1"/>
    <property type="molecule type" value="Genomic_DNA"/>
</dbReference>
<dbReference type="GO" id="GO:0019877">
    <property type="term" value="P:diaminopimelate biosynthetic process"/>
    <property type="evidence" value="ECO:0007669"/>
    <property type="project" value="UniProtKB-UniRule"/>
</dbReference>
<dbReference type="InterPro" id="IPR036264">
    <property type="entry name" value="Bact_exopeptidase_dim_dom"/>
</dbReference>
<comment type="catalytic activity">
    <reaction evidence="5">
        <text>N-acetyl-(2S,6S)-2,6-diaminopimelate + H2O = (2S,6S)-2,6-diaminopimelate + acetate</text>
        <dbReference type="Rhea" id="RHEA:20405"/>
        <dbReference type="ChEBI" id="CHEBI:15377"/>
        <dbReference type="ChEBI" id="CHEBI:30089"/>
        <dbReference type="ChEBI" id="CHEBI:57609"/>
        <dbReference type="ChEBI" id="CHEBI:58767"/>
        <dbReference type="EC" id="3.5.1.47"/>
    </reaction>
</comment>
<dbReference type="RefSeq" id="WP_057910641.1">
    <property type="nucleotide sequence ID" value="NZ_AZGK01000011.1"/>
</dbReference>
<dbReference type="CDD" id="cd05670">
    <property type="entry name" value="M20_Acy1_YkuR-like"/>
    <property type="match status" value="1"/>
</dbReference>
<comment type="cofactor">
    <cofactor evidence="6">
        <name>Mn(2+)</name>
        <dbReference type="ChEBI" id="CHEBI:29035"/>
    </cofactor>
    <text evidence="6">The Mn(2+) ion enhances activity.</text>
</comment>
<keyword evidence="2 5" id="KW-0378">Hydrolase</keyword>
<dbReference type="HAMAP" id="MF_01692">
    <property type="entry name" value="DapEL"/>
    <property type="match status" value="1"/>
</dbReference>
<keyword evidence="6" id="KW-0464">Manganese</keyword>
<evidence type="ECO:0000256" key="6">
    <source>
        <dbReference type="PIRSR" id="PIRSR005962-1"/>
    </source>
</evidence>
<comment type="similarity">
    <text evidence="5">Belongs to the peptidase M20A family. N-acetyldiaminopimelate deacetylase subfamily.</text>
</comment>
<keyword evidence="1 5" id="KW-0028">Amino-acid biosynthesis</keyword>
<dbReference type="InterPro" id="IPR023905">
    <property type="entry name" value="AcetylDAP_deacetylase"/>
</dbReference>
<dbReference type="UniPathway" id="UPA00034">
    <property type="reaction ID" value="UER00024"/>
</dbReference>
<feature type="domain" description="Peptidase M20 dimerisation" evidence="7">
    <location>
        <begin position="182"/>
        <end position="272"/>
    </location>
</feature>
<dbReference type="InterPro" id="IPR017439">
    <property type="entry name" value="Amidohydrolase"/>
</dbReference>
<dbReference type="PANTHER" id="PTHR11014">
    <property type="entry name" value="PEPTIDASE M20 FAMILY MEMBER"/>
    <property type="match status" value="1"/>
</dbReference>
<feature type="binding site" evidence="6">
    <location>
        <position position="102"/>
    </location>
    <ligand>
        <name>Mn(2+)</name>
        <dbReference type="ChEBI" id="CHEBI:29035"/>
        <label>2</label>
    </ligand>
</feature>
<dbReference type="SUPFAM" id="SSF55031">
    <property type="entry name" value="Bacterial exopeptidase dimerisation domain"/>
    <property type="match status" value="1"/>
</dbReference>
<comment type="pathway">
    <text evidence="5">Amino-acid biosynthesis; L-lysine biosynthesis via DAP pathway; LL-2,6-diaminopimelate from (S)-tetrahydrodipicolinate (acetylase route): step 3/3.</text>
</comment>
<evidence type="ECO:0000256" key="4">
    <source>
        <dbReference type="ARBA" id="ARBA00023154"/>
    </source>
</evidence>
<dbReference type="NCBIfam" id="TIGR01891">
    <property type="entry name" value="amidohydrolases"/>
    <property type="match status" value="1"/>
</dbReference>
<feature type="active site" description="Proton acceptor" evidence="5">
    <location>
        <position position="134"/>
    </location>
</feature>
<keyword evidence="3 5" id="KW-0220">Diaminopimelate biosynthesis</keyword>
<name>A0A0R1YV20_9LACO</name>